<evidence type="ECO:0000256" key="5">
    <source>
        <dbReference type="SAM" id="SignalP"/>
    </source>
</evidence>
<feature type="signal peptide" evidence="5">
    <location>
        <begin position="1"/>
        <end position="29"/>
    </location>
</feature>
<name>A0A6H9WD62_9MICO</name>
<protein>
    <submittedName>
        <fullName evidence="7">ABC transporter substrate-binding protein</fullName>
    </submittedName>
</protein>
<dbReference type="Proteomes" id="UP000431744">
    <property type="component" value="Unassembled WGS sequence"/>
</dbReference>
<dbReference type="PRINTS" id="PR00337">
    <property type="entry name" value="LEUILEVALBP"/>
</dbReference>
<dbReference type="EMBL" id="WBJY01000001">
    <property type="protein sequence ID" value="KAB1648892.1"/>
    <property type="molecule type" value="Genomic_DNA"/>
</dbReference>
<reference evidence="7 8" key="1">
    <citation type="submission" date="2019-09" db="EMBL/GenBank/DDBJ databases">
        <title>Phylogeny of genus Pseudoclavibacter and closely related genus.</title>
        <authorList>
            <person name="Li Y."/>
        </authorList>
    </citation>
    <scope>NUCLEOTIDE SEQUENCE [LARGE SCALE GENOMIC DNA]</scope>
    <source>
        <strain evidence="7 8">EGI 60007</strain>
    </source>
</reference>
<keyword evidence="8" id="KW-1185">Reference proteome</keyword>
<dbReference type="GO" id="GO:0006865">
    <property type="term" value="P:amino acid transport"/>
    <property type="evidence" value="ECO:0007669"/>
    <property type="project" value="UniProtKB-KW"/>
</dbReference>
<dbReference type="AlphaFoldDB" id="A0A6H9WD62"/>
<organism evidence="7 8">
    <name type="scientific">Pseudoclavibacter endophyticus</name>
    <dbReference type="NCBI Taxonomy" id="1778590"/>
    <lineage>
        <taxon>Bacteria</taxon>
        <taxon>Bacillati</taxon>
        <taxon>Actinomycetota</taxon>
        <taxon>Actinomycetes</taxon>
        <taxon>Micrococcales</taxon>
        <taxon>Microbacteriaceae</taxon>
        <taxon>Pseudoclavibacter</taxon>
    </lineage>
</organism>
<dbReference type="Gene3D" id="3.40.50.2300">
    <property type="match status" value="2"/>
</dbReference>
<comment type="caution">
    <text evidence="7">The sequence shown here is derived from an EMBL/GenBank/DDBJ whole genome shotgun (WGS) entry which is preliminary data.</text>
</comment>
<dbReference type="InterPro" id="IPR000709">
    <property type="entry name" value="Leu_Ile_Val-bd"/>
</dbReference>
<dbReference type="InterPro" id="IPR028082">
    <property type="entry name" value="Peripla_BP_I"/>
</dbReference>
<gene>
    <name evidence="7" type="ORF">F8O04_00880</name>
</gene>
<dbReference type="InterPro" id="IPR051010">
    <property type="entry name" value="BCAA_transport"/>
</dbReference>
<evidence type="ECO:0000256" key="2">
    <source>
        <dbReference type="ARBA" id="ARBA00022448"/>
    </source>
</evidence>
<evidence type="ECO:0000256" key="4">
    <source>
        <dbReference type="ARBA" id="ARBA00022970"/>
    </source>
</evidence>
<dbReference type="InterPro" id="IPR028081">
    <property type="entry name" value="Leu-bd"/>
</dbReference>
<sequence length="404" mass="41879">MVHSPVHRPRTLVRAIGIVAACVMTASLAACGSSIGPAAEGGDSGALKVGVVVPATGVTSSAGLALQAGVEIAIETINDEGGVNGQPIEYEVEDDRGDPATTTQIANRLASDPDISLMVGTITGDTAQAAASVADAEGLPFATAILGDPSVCSDYAWSFGESIRQMLEPLVPELLEKYGTRVALVGSDYVFPRDYSAAAREIVADAGGEIVAEEYSPMGTTDFESTIGRLAAGEPDVILSMVVGADAIAFTQQAAAFGLLTPEIGFEGAPTDADYYPALTTLVEGREKAVRWTDAFDDPESQAFVEAYRERTGSDAPIPEVAANAYFAMRFIAAAANDAGVTDREGINEAIGSFSYDSPLGDGTHFDGDRNILQANIFTAMIQPGGVYEIVEDHGIIPDTGAPC</sequence>
<evidence type="ECO:0000259" key="6">
    <source>
        <dbReference type="Pfam" id="PF13458"/>
    </source>
</evidence>
<evidence type="ECO:0000256" key="1">
    <source>
        <dbReference type="ARBA" id="ARBA00010062"/>
    </source>
</evidence>
<comment type="similarity">
    <text evidence="1">Belongs to the leucine-binding protein family.</text>
</comment>
<keyword evidence="4" id="KW-0029">Amino-acid transport</keyword>
<feature type="chain" id="PRO_5026140633" evidence="5">
    <location>
        <begin position="30"/>
        <end position="404"/>
    </location>
</feature>
<dbReference type="OrthoDB" id="7337537at2"/>
<dbReference type="RefSeq" id="WP_158027446.1">
    <property type="nucleotide sequence ID" value="NZ_BMHG01000001.1"/>
</dbReference>
<keyword evidence="3 5" id="KW-0732">Signal</keyword>
<dbReference type="PANTHER" id="PTHR30483">
    <property type="entry name" value="LEUCINE-SPECIFIC-BINDING PROTEIN"/>
    <property type="match status" value="1"/>
</dbReference>
<dbReference type="Pfam" id="PF13458">
    <property type="entry name" value="Peripla_BP_6"/>
    <property type="match status" value="1"/>
</dbReference>
<evidence type="ECO:0000313" key="8">
    <source>
        <dbReference type="Proteomes" id="UP000431744"/>
    </source>
</evidence>
<dbReference type="SUPFAM" id="SSF53822">
    <property type="entry name" value="Periplasmic binding protein-like I"/>
    <property type="match status" value="1"/>
</dbReference>
<accession>A0A6H9WD62</accession>
<evidence type="ECO:0000256" key="3">
    <source>
        <dbReference type="ARBA" id="ARBA00022729"/>
    </source>
</evidence>
<feature type="domain" description="Leucine-binding protein" evidence="6">
    <location>
        <begin position="47"/>
        <end position="378"/>
    </location>
</feature>
<proteinExistence type="inferred from homology"/>
<keyword evidence="2" id="KW-0813">Transport</keyword>
<evidence type="ECO:0000313" key="7">
    <source>
        <dbReference type="EMBL" id="KAB1648892.1"/>
    </source>
</evidence>